<dbReference type="EMBL" id="UGXD01000001">
    <property type="protein sequence ID" value="SUG30739.1"/>
    <property type="molecule type" value="Genomic_DNA"/>
</dbReference>
<dbReference type="AlphaFoldDB" id="A0A379SMD7"/>
<accession>A0A379SMD7</accession>
<organism evidence="1 2">
    <name type="scientific">Salmonella enterica subsp. arizonae</name>
    <dbReference type="NCBI Taxonomy" id="59203"/>
    <lineage>
        <taxon>Bacteria</taxon>
        <taxon>Pseudomonadati</taxon>
        <taxon>Pseudomonadota</taxon>
        <taxon>Gammaproteobacteria</taxon>
        <taxon>Enterobacterales</taxon>
        <taxon>Enterobacteriaceae</taxon>
        <taxon>Salmonella</taxon>
    </lineage>
</organism>
<name>A0A379SMD7_SALER</name>
<reference evidence="1 2" key="1">
    <citation type="submission" date="2018-06" db="EMBL/GenBank/DDBJ databases">
        <authorList>
            <consortium name="Pathogen Informatics"/>
            <person name="Doyle S."/>
        </authorList>
    </citation>
    <scope>NUCLEOTIDE SEQUENCE [LARGE SCALE GENOMIC DNA]</scope>
    <source>
        <strain evidence="1 2">NCTC7304</strain>
    </source>
</reference>
<gene>
    <name evidence="1" type="ORF">NCTC7304_00089</name>
</gene>
<proteinExistence type="predicted"/>
<evidence type="ECO:0000313" key="1">
    <source>
        <dbReference type="EMBL" id="SUG30739.1"/>
    </source>
</evidence>
<dbReference type="Proteomes" id="UP000254762">
    <property type="component" value="Unassembled WGS sequence"/>
</dbReference>
<protein>
    <submittedName>
        <fullName evidence="1">Uncharacterized protein</fullName>
    </submittedName>
</protein>
<sequence length="81" mass="9395">MTIIQCLSEFICLKLRTGCDPVIERVAYLINNRRSIFPDSLTAIDINVKKYPLLYWDFPPSKHTRSESITAFLNAVCHQQH</sequence>
<evidence type="ECO:0000313" key="2">
    <source>
        <dbReference type="Proteomes" id="UP000254762"/>
    </source>
</evidence>